<dbReference type="Proteomes" id="UP000247465">
    <property type="component" value="Chromosome"/>
</dbReference>
<dbReference type="EMBL" id="CP029803">
    <property type="protein sequence ID" value="AWT60894.1"/>
    <property type="molecule type" value="Genomic_DNA"/>
</dbReference>
<protein>
    <submittedName>
        <fullName evidence="1">Putative N-acetyl-alpha-D-glucosaminyl L-malate deacetylase 2</fullName>
        <ecNumber evidence="1">3.5.1.-</ecNumber>
    </submittedName>
</protein>
<dbReference type="InterPro" id="IPR003737">
    <property type="entry name" value="GlcNAc_PI_deacetylase-related"/>
</dbReference>
<dbReference type="GO" id="GO:0016787">
    <property type="term" value="F:hydrolase activity"/>
    <property type="evidence" value="ECO:0007669"/>
    <property type="project" value="UniProtKB-KW"/>
</dbReference>
<dbReference type="AlphaFoldDB" id="A0A2Z4AK86"/>
<evidence type="ECO:0000313" key="1">
    <source>
        <dbReference type="EMBL" id="AWT60894.1"/>
    </source>
</evidence>
<dbReference type="InterPro" id="IPR024078">
    <property type="entry name" value="LmbE-like_dom_sf"/>
</dbReference>
<dbReference type="EC" id="3.5.1.-" evidence="1"/>
<dbReference type="Pfam" id="PF02585">
    <property type="entry name" value="PIG-L"/>
    <property type="match status" value="1"/>
</dbReference>
<reference evidence="1 2" key="1">
    <citation type="submission" date="2018-06" db="EMBL/GenBank/DDBJ databases">
        <title>Draft Genome Sequence of a Novel Marine Bacterium Related to the Verrucomicrobia.</title>
        <authorList>
            <person name="Vosseberg J."/>
            <person name="Martijn J."/>
            <person name="Ettema T.J.G."/>
        </authorList>
    </citation>
    <scope>NUCLEOTIDE SEQUENCE [LARGE SCALE GENOMIC DNA]</scope>
    <source>
        <strain evidence="1">TARA_B100001123</strain>
    </source>
</reference>
<sequence>MANRPIHVLLVAAHPADTFDQAGGTLAHHIEQGDTVTCIIATTGVRSHHWELAEEKRQKGASLNVEERVQAAVEEKLEETRRACRILGFDDVRDLGFEDDDILVTQDKIEAIANVIRTVKPDLIISHHPYETGGLKMHGTIGQCTVYASQLARGAGRGTQQRHVVPTIYFMNPIAYIGANSLEYASTCRVDLLVDISDVIERKVLALDQIASQYYGGPYSRKRAETEDGHYGQKGEVAYAEAFQRFEPMVRYTIPVTDAELMTINLSQESAMGRRSETSGGLMPLSDGMAYSSQYRFTKEQYEE</sequence>
<evidence type="ECO:0000313" key="2">
    <source>
        <dbReference type="Proteomes" id="UP000247465"/>
    </source>
</evidence>
<accession>A0A2Z4AK86</accession>
<keyword evidence="1" id="KW-0378">Hydrolase</keyword>
<dbReference type="SUPFAM" id="SSF102588">
    <property type="entry name" value="LmbE-like"/>
    <property type="match status" value="1"/>
</dbReference>
<dbReference type="KEGG" id="mtar:DF168_02119"/>
<organism evidence="1 2">
    <name type="scientific">Candidatus Moanibacter tarae</name>
    <dbReference type="NCBI Taxonomy" id="2200854"/>
    <lineage>
        <taxon>Bacteria</taxon>
        <taxon>Pseudomonadati</taxon>
        <taxon>Verrucomicrobiota</taxon>
        <taxon>Opitutia</taxon>
        <taxon>Puniceicoccales</taxon>
        <taxon>Puniceicoccales incertae sedis</taxon>
        <taxon>Candidatus Moanibacter</taxon>
    </lineage>
</organism>
<gene>
    <name evidence="1" type="primary">bshB2</name>
    <name evidence="1" type="ORF">DF168_02119</name>
</gene>
<name>A0A2Z4AK86_9BACT</name>
<proteinExistence type="predicted"/>
<dbReference type="Gene3D" id="3.40.50.10320">
    <property type="entry name" value="LmbE-like"/>
    <property type="match status" value="1"/>
</dbReference>